<dbReference type="GO" id="GO:0016787">
    <property type="term" value="F:hydrolase activity"/>
    <property type="evidence" value="ECO:0007669"/>
    <property type="project" value="UniProtKB-KW"/>
</dbReference>
<gene>
    <name evidence="1" type="ORF">V6617_03785</name>
</gene>
<dbReference type="Gene3D" id="3.40.50.1820">
    <property type="entry name" value="alpha/beta hydrolase"/>
    <property type="match status" value="1"/>
</dbReference>
<dbReference type="Proteomes" id="UP001369958">
    <property type="component" value="Chromosome"/>
</dbReference>
<dbReference type="RefSeq" id="WP_338609198.1">
    <property type="nucleotide sequence ID" value="NZ_CP146275.1"/>
</dbReference>
<organism evidence="1 2">
    <name type="scientific">Pelagibacterium nitratireducens</name>
    <dbReference type="NCBI Taxonomy" id="1046114"/>
    <lineage>
        <taxon>Bacteria</taxon>
        <taxon>Pseudomonadati</taxon>
        <taxon>Pseudomonadota</taxon>
        <taxon>Alphaproteobacteria</taxon>
        <taxon>Hyphomicrobiales</taxon>
        <taxon>Devosiaceae</taxon>
        <taxon>Pelagibacterium</taxon>
    </lineage>
</organism>
<accession>A0ABZ2I702</accession>
<proteinExistence type="predicted"/>
<sequence length="202" mass="21724">MSETYFTKEHAGQGPAAPTLVLLHGTGGDENQFFNLGRQLLPQARLVAIRGDVSEGGALRYFRRTGEGVYDMDDLAVRTEKMAGFLKGLKSDGPLIGLGYSNGANILASVMMAHPELIDASVLMHPLIPWTPDPVHGLAERDVLITAGRRDPICPAPLTQALADWFGAQRAATKIAWHEGGHEIVQAELAATAEFLADFNHG</sequence>
<dbReference type="EMBL" id="CP146275">
    <property type="protein sequence ID" value="WWT33593.1"/>
    <property type="molecule type" value="Genomic_DNA"/>
</dbReference>
<keyword evidence="1" id="KW-0378">Hydrolase</keyword>
<dbReference type="InterPro" id="IPR029058">
    <property type="entry name" value="AB_hydrolase_fold"/>
</dbReference>
<keyword evidence="2" id="KW-1185">Reference proteome</keyword>
<reference evidence="1 2" key="1">
    <citation type="submission" date="2024-02" db="EMBL/GenBank/DDBJ databases">
        <title>Complete genome sequence of Pelagibacterium nitratireducens ZH15.</title>
        <authorList>
            <person name="Zhao L.H."/>
        </authorList>
    </citation>
    <scope>NUCLEOTIDE SEQUENCE [LARGE SCALE GENOMIC DNA]</scope>
    <source>
        <strain evidence="1 2">ZH15</strain>
    </source>
</reference>
<dbReference type="SUPFAM" id="SSF53474">
    <property type="entry name" value="alpha/beta-Hydrolases"/>
    <property type="match status" value="1"/>
</dbReference>
<evidence type="ECO:0000313" key="1">
    <source>
        <dbReference type="EMBL" id="WWT33593.1"/>
    </source>
</evidence>
<protein>
    <submittedName>
        <fullName evidence="1">Alpha/beta hydrolase</fullName>
    </submittedName>
</protein>
<name>A0ABZ2I702_9HYPH</name>
<evidence type="ECO:0000313" key="2">
    <source>
        <dbReference type="Proteomes" id="UP001369958"/>
    </source>
</evidence>